<accession>A0AAW0D357</accession>
<keyword evidence="3" id="KW-1185">Reference proteome</keyword>
<feature type="transmembrane region" description="Helical" evidence="1">
    <location>
        <begin position="6"/>
        <end position="29"/>
    </location>
</feature>
<dbReference type="EMBL" id="JAWWNJ010000011">
    <property type="protein sequence ID" value="KAK7045046.1"/>
    <property type="molecule type" value="Genomic_DNA"/>
</dbReference>
<dbReference type="Proteomes" id="UP001362999">
    <property type="component" value="Unassembled WGS sequence"/>
</dbReference>
<feature type="transmembrane region" description="Helical" evidence="1">
    <location>
        <begin position="173"/>
        <end position="198"/>
    </location>
</feature>
<gene>
    <name evidence="2" type="ORF">R3P38DRAFT_2508864</name>
</gene>
<proteinExistence type="predicted"/>
<keyword evidence="1" id="KW-0812">Transmembrane</keyword>
<keyword evidence="1" id="KW-1133">Transmembrane helix</keyword>
<keyword evidence="1" id="KW-0472">Membrane</keyword>
<evidence type="ECO:0000313" key="2">
    <source>
        <dbReference type="EMBL" id="KAK7045046.1"/>
    </source>
</evidence>
<reference evidence="2 3" key="1">
    <citation type="journal article" date="2024" name="J Genomics">
        <title>Draft genome sequencing and assembly of Favolaschia claudopus CIRM-BRFM 2984 isolated from oak limbs.</title>
        <authorList>
            <person name="Navarro D."/>
            <person name="Drula E."/>
            <person name="Chaduli D."/>
            <person name="Cazenave R."/>
            <person name="Ahrendt S."/>
            <person name="Wang J."/>
            <person name="Lipzen A."/>
            <person name="Daum C."/>
            <person name="Barry K."/>
            <person name="Grigoriev I.V."/>
            <person name="Favel A."/>
            <person name="Rosso M.N."/>
            <person name="Martin F."/>
        </authorList>
    </citation>
    <scope>NUCLEOTIDE SEQUENCE [LARGE SCALE GENOMIC DNA]</scope>
    <source>
        <strain evidence="2 3">CIRM-BRFM 2984</strain>
    </source>
</reference>
<evidence type="ECO:0000313" key="3">
    <source>
        <dbReference type="Proteomes" id="UP001362999"/>
    </source>
</evidence>
<protein>
    <submittedName>
        <fullName evidence="2">Uncharacterized protein</fullName>
    </submittedName>
</protein>
<name>A0AAW0D357_9AGAR</name>
<organism evidence="2 3">
    <name type="scientific">Favolaschia claudopus</name>
    <dbReference type="NCBI Taxonomy" id="2862362"/>
    <lineage>
        <taxon>Eukaryota</taxon>
        <taxon>Fungi</taxon>
        <taxon>Dikarya</taxon>
        <taxon>Basidiomycota</taxon>
        <taxon>Agaricomycotina</taxon>
        <taxon>Agaricomycetes</taxon>
        <taxon>Agaricomycetidae</taxon>
        <taxon>Agaricales</taxon>
        <taxon>Marasmiineae</taxon>
        <taxon>Mycenaceae</taxon>
        <taxon>Favolaschia</taxon>
    </lineage>
</organism>
<evidence type="ECO:0000256" key="1">
    <source>
        <dbReference type="SAM" id="Phobius"/>
    </source>
</evidence>
<feature type="transmembrane region" description="Helical" evidence="1">
    <location>
        <begin position="102"/>
        <end position="121"/>
    </location>
</feature>
<feature type="transmembrane region" description="Helical" evidence="1">
    <location>
        <begin position="50"/>
        <end position="82"/>
    </location>
</feature>
<dbReference type="AlphaFoldDB" id="A0AAW0D357"/>
<comment type="caution">
    <text evidence="2">The sequence shown here is derived from an EMBL/GenBank/DDBJ whole genome shotgun (WGS) entry which is preliminary data.</text>
</comment>
<feature type="transmembrane region" description="Helical" evidence="1">
    <location>
        <begin position="133"/>
        <end position="153"/>
    </location>
</feature>
<sequence length="287" mass="31896">MQGITLLPANLITVVLESFLSGLLCLLFASTIYFFTTRRTLAGERPKHHLLSYVFVGVTTLFVVAIVHWTIVIYQAFFAFVHLGEAKSEDKFYADLSQPSEIAKAILISIAVVLGDALVTYRLWIIWGQTRKIAIFPLLALLLLFACFLVVDIKMSNWNPNSRGTTWDKDSGPWMTTAFVVSLLANLYNTGFIIFRILRASKTTPAGQSTLVWFLSILIESATLQTSWLLFTGIVEVLKSDLTCVTLDNFPAILAVSNTLIHARIGLGWSKEPAVAERKGYLAENSV</sequence>